<reference evidence="1" key="1">
    <citation type="submission" date="2022-06" db="EMBL/GenBank/DDBJ databases">
        <authorList>
            <person name="Legras J.-L."/>
            <person name="Devillers H."/>
            <person name="Grondin C."/>
        </authorList>
    </citation>
    <scope>NUCLEOTIDE SEQUENCE</scope>
    <source>
        <strain evidence="1">CLIB 1444</strain>
    </source>
</reference>
<dbReference type="EMBL" id="CALSDN010000003">
    <property type="protein sequence ID" value="CAH6720204.1"/>
    <property type="molecule type" value="Genomic_DNA"/>
</dbReference>
<accession>A0ACA9Y5P6</accession>
<gene>
    <name evidence="1" type="ORF">CLIB1444_03S06722</name>
</gene>
<proteinExistence type="predicted"/>
<evidence type="ECO:0000313" key="2">
    <source>
        <dbReference type="Proteomes" id="UP001152531"/>
    </source>
</evidence>
<evidence type="ECO:0000313" key="1">
    <source>
        <dbReference type="EMBL" id="CAH6720204.1"/>
    </source>
</evidence>
<comment type="caution">
    <text evidence="1">The sequence shown here is derived from an EMBL/GenBank/DDBJ whole genome shotgun (WGS) entry which is preliminary data.</text>
</comment>
<keyword evidence="2" id="KW-1185">Reference proteome</keyword>
<name>A0ACA9Y5P6_9ASCO</name>
<sequence>MSRIPKRPLESIENTFDAKVSTSKEPSLDFTLARIGNDTKKSQIPTLRSKNPSLDLQHINKLIGLNQTLKQSHTKKPPQPVPEKPHDKVEQDIKTQIQKNKKLSEDIKDLTTRSDSLEVEVVDLRRNQKRMYHNLSDYKTEIISSKRKFAYLEESIMNNVLNREKLINVKIKEFSQNLQNNLHEIKYELDNELKLAEDFKDEDIEGNIQQLKQEVTDLSHQLTQAISNTNHQLHLYQVETDNQLTKQLESKVQQSEMLVSQYKSHEVELNHLKEEFADITNDIEHQKSTNQSIEQRISTIQTSETNFTAIKTDLMKRINDLDHELSIIKAKEAVVTQDLNDIDTEYQDLDTKISHHTKTRRILENAMFNYQGKRVYITIPDDIPITNNSFRVQNQNYEFSKVFHTIDNQSLIEEFQYFTLSSIKQPKVLSYIFGGHPSNLMYDTIVHTQKLLQTTSLSFKGFEIHNDYVEDLLDSHRIIHPKLPLDPISIPGQSMIIDDVTNFQSIVQSITSKVSHKLFIMTLTTKQFESHLLFIEGHNSHFSTIIKNTKPLYIINCQPFDTEIIKSFNL</sequence>
<protein>
    <submittedName>
        <fullName evidence="1">Uncharacterized protein</fullName>
    </submittedName>
</protein>
<dbReference type="Proteomes" id="UP001152531">
    <property type="component" value="Unassembled WGS sequence"/>
</dbReference>
<organism evidence="1 2">
    <name type="scientific">[Candida] jaroonii</name>
    <dbReference type="NCBI Taxonomy" id="467808"/>
    <lineage>
        <taxon>Eukaryota</taxon>
        <taxon>Fungi</taxon>
        <taxon>Dikarya</taxon>
        <taxon>Ascomycota</taxon>
        <taxon>Saccharomycotina</taxon>
        <taxon>Pichiomycetes</taxon>
        <taxon>Debaryomycetaceae</taxon>
        <taxon>Yamadazyma</taxon>
    </lineage>
</organism>